<dbReference type="AlphaFoldDB" id="A0A0U1QTH6"/>
<feature type="coiled-coil region" evidence="1">
    <location>
        <begin position="86"/>
        <end position="145"/>
    </location>
</feature>
<evidence type="ECO:0000256" key="1">
    <source>
        <dbReference type="SAM" id="Coils"/>
    </source>
</evidence>
<dbReference type="RefSeq" id="WP_011988529.1">
    <property type="nucleotide sequence ID" value="NC_009705.1"/>
</dbReference>
<accession>A0A0U1QTH6</accession>
<feature type="region of interest" description="Disordered" evidence="2">
    <location>
        <begin position="54"/>
        <end position="75"/>
    </location>
</feature>
<keyword evidence="3" id="KW-0614">Plasmid</keyword>
<protein>
    <submittedName>
        <fullName evidence="3">Putative type IV secretion system protein IcmG/DotF</fullName>
    </submittedName>
</protein>
<evidence type="ECO:0000256" key="2">
    <source>
        <dbReference type="SAM" id="MobiDB-lite"/>
    </source>
</evidence>
<proteinExistence type="predicted"/>
<reference evidence="3 4" key="1">
    <citation type="journal article" date="2007" name="PLoS Genet.">
        <title>The complete genome sequence of Yersinia pseudotuberculosis IP31758, the causative agent of Far East scarlet-like fever.</title>
        <authorList>
            <person name="Eppinger M."/>
            <person name="Rosovitz M.J."/>
            <person name="Fricke W.F."/>
            <person name="Rasko D.A."/>
            <person name="Kokorina G."/>
            <person name="Fayolle C."/>
            <person name="Lindler L.E."/>
            <person name="Carniel E."/>
            <person name="Ravel J."/>
        </authorList>
    </citation>
    <scope>NUCLEOTIDE SEQUENCE [LARGE SCALE GENOMIC DNA]</scope>
    <source>
        <strain evidence="3 4">IP 31758</strain>
        <plasmid evidence="4">Plasmid plasmid_153kb</plasmid>
    </source>
</reference>
<dbReference type="EMBL" id="CP000719">
    <property type="protein sequence ID" value="ABS45685.1"/>
    <property type="molecule type" value="Genomic_DNA"/>
</dbReference>
<evidence type="ECO:0000313" key="3">
    <source>
        <dbReference type="EMBL" id="ABS45685.1"/>
    </source>
</evidence>
<organism evidence="3 4">
    <name type="scientific">Yersinia pseudotuberculosis serotype O:1b (strain IP 31758)</name>
    <dbReference type="NCBI Taxonomy" id="349747"/>
    <lineage>
        <taxon>Bacteria</taxon>
        <taxon>Pseudomonadati</taxon>
        <taxon>Pseudomonadota</taxon>
        <taxon>Gammaproteobacteria</taxon>
        <taxon>Enterobacterales</taxon>
        <taxon>Yersiniaceae</taxon>
        <taxon>Yersinia</taxon>
    </lineage>
</organism>
<gene>
    <name evidence="3" type="ordered locus">YpsIP31758_B0117</name>
</gene>
<geneLocation type="plasmid" evidence="4">
    <name>plasmid_153kb</name>
</geneLocation>
<keyword evidence="1" id="KW-0175">Coiled coil</keyword>
<sequence length="228" mass="25933">MFKLKEFFNLKEMSFKKLILLFIGGLLTFIILGILISLSLGTNTSSSRRIVSLNTDSSQTKNQENPTSQSTQNVDRSNRDILSIQLSNRNEELSSMTKEKEALEIKYVQLVNTVNDNFKKFNTDNESLNKRISALESKLQATINDSQRVNIIRLDKLIQQQTIEDNKLIKNHIPYKSPQGIKVNATVGNRAWLQTKNGEISVTEGDYINNRSVIKSVDSQKHTVMIIQ</sequence>
<name>A0A0U1QTH6_YERP3</name>
<dbReference type="HOGENOM" id="CLU_1214399_0_0_6"/>
<dbReference type="KEGG" id="ypi:YpsIP31758_B0117"/>
<evidence type="ECO:0000313" key="4">
    <source>
        <dbReference type="Proteomes" id="UP000002412"/>
    </source>
</evidence>
<dbReference type="Proteomes" id="UP000002412">
    <property type="component" value="Plasmid p_153kb"/>
</dbReference>